<accession>A0ABV9QRP8</accession>
<dbReference type="Proteomes" id="UP001595916">
    <property type="component" value="Unassembled WGS sequence"/>
</dbReference>
<name>A0ABV9QRP8_9FIRM</name>
<dbReference type="CDD" id="cd00761">
    <property type="entry name" value="Glyco_tranf_GTA_type"/>
    <property type="match status" value="1"/>
</dbReference>
<reference evidence="3" key="1">
    <citation type="journal article" date="2019" name="Int. J. Syst. Evol. Microbiol.">
        <title>The Global Catalogue of Microorganisms (GCM) 10K type strain sequencing project: providing services to taxonomists for standard genome sequencing and annotation.</title>
        <authorList>
            <consortium name="The Broad Institute Genomics Platform"/>
            <consortium name="The Broad Institute Genome Sequencing Center for Infectious Disease"/>
            <person name="Wu L."/>
            <person name="Ma J."/>
        </authorList>
    </citation>
    <scope>NUCLEOTIDE SEQUENCE [LARGE SCALE GENOMIC DNA]</scope>
    <source>
        <strain evidence="3">CCUG 46385</strain>
    </source>
</reference>
<evidence type="ECO:0000313" key="3">
    <source>
        <dbReference type="Proteomes" id="UP001595916"/>
    </source>
</evidence>
<protein>
    <submittedName>
        <fullName evidence="2">Glycosyltransferase family 2 protein</fullName>
    </submittedName>
</protein>
<sequence>MFDYRREPGKRRTDRRYTKTQRALVSIITAYYNEEEYFWQTYNSVLNQTFPWYEWIIVNDGSTQSTEKLEELCKKDQRIKLIHQENKGLAGTRNRAIRESTTDIIIPLDADDLIEPTYVEKIYFGLYFNPEASWAYMDVVGFQREEYLWRKEFDSGRMKEENLLVCTAGIRKKDLLEVGCYDETEKEYNEDWGLWLKLLSKGHYPVHLEGYEFWYRKKQGMLNRIQQDKQKGEASKKIIKKIGENVREDIKAVEYPIATGANLFEKPKKLEWTLKTTENKEKT</sequence>
<evidence type="ECO:0000259" key="1">
    <source>
        <dbReference type="Pfam" id="PF00535"/>
    </source>
</evidence>
<evidence type="ECO:0000313" key="2">
    <source>
        <dbReference type="EMBL" id="MFC4805311.1"/>
    </source>
</evidence>
<dbReference type="Pfam" id="PF00535">
    <property type="entry name" value="Glycos_transf_2"/>
    <property type="match status" value="1"/>
</dbReference>
<dbReference type="InterPro" id="IPR001173">
    <property type="entry name" value="Glyco_trans_2-like"/>
</dbReference>
<dbReference type="PANTHER" id="PTHR43685">
    <property type="entry name" value="GLYCOSYLTRANSFERASE"/>
    <property type="match status" value="1"/>
</dbReference>
<dbReference type="InterPro" id="IPR050834">
    <property type="entry name" value="Glycosyltransf_2"/>
</dbReference>
<comment type="caution">
    <text evidence="2">The sequence shown here is derived from an EMBL/GenBank/DDBJ whole genome shotgun (WGS) entry which is preliminary data.</text>
</comment>
<organism evidence="2 3">
    <name type="scientific">Filifactor villosus</name>
    <dbReference type="NCBI Taxonomy" id="29374"/>
    <lineage>
        <taxon>Bacteria</taxon>
        <taxon>Bacillati</taxon>
        <taxon>Bacillota</taxon>
        <taxon>Clostridia</taxon>
        <taxon>Peptostreptococcales</taxon>
        <taxon>Filifactoraceae</taxon>
        <taxon>Filifactor</taxon>
    </lineage>
</organism>
<dbReference type="SUPFAM" id="SSF53448">
    <property type="entry name" value="Nucleotide-diphospho-sugar transferases"/>
    <property type="match status" value="1"/>
</dbReference>
<dbReference type="Gene3D" id="3.90.550.10">
    <property type="entry name" value="Spore Coat Polysaccharide Biosynthesis Protein SpsA, Chain A"/>
    <property type="match status" value="1"/>
</dbReference>
<dbReference type="RefSeq" id="WP_379788860.1">
    <property type="nucleotide sequence ID" value="NZ_JBHSHL010000044.1"/>
</dbReference>
<dbReference type="InterPro" id="IPR029044">
    <property type="entry name" value="Nucleotide-diphossugar_trans"/>
</dbReference>
<dbReference type="EMBL" id="JBHSHL010000044">
    <property type="protein sequence ID" value="MFC4805311.1"/>
    <property type="molecule type" value="Genomic_DNA"/>
</dbReference>
<feature type="non-terminal residue" evidence="2">
    <location>
        <position position="283"/>
    </location>
</feature>
<feature type="domain" description="Glycosyltransferase 2-like" evidence="1">
    <location>
        <begin position="26"/>
        <end position="151"/>
    </location>
</feature>
<keyword evidence="3" id="KW-1185">Reference proteome</keyword>
<proteinExistence type="predicted"/>
<gene>
    <name evidence="2" type="ORF">ACFO4R_09480</name>
</gene>
<dbReference type="PANTHER" id="PTHR43685:SF2">
    <property type="entry name" value="GLYCOSYLTRANSFERASE 2-LIKE DOMAIN-CONTAINING PROTEIN"/>
    <property type="match status" value="1"/>
</dbReference>